<dbReference type="Gene3D" id="1.20.1220.20">
    <property type="entry name" value="Uncharcterised protein PF01724"/>
    <property type="match status" value="1"/>
</dbReference>
<evidence type="ECO:0000313" key="2">
    <source>
        <dbReference type="Proteomes" id="UP000509702"/>
    </source>
</evidence>
<keyword evidence="2" id="KW-1185">Reference proteome</keyword>
<dbReference type="PANTHER" id="PTHR34235:SF4">
    <property type="entry name" value="SLR0291 PROTEIN"/>
    <property type="match status" value="1"/>
</dbReference>
<dbReference type="RefSeq" id="WP_149197324.1">
    <property type="nucleotide sequence ID" value="NZ_BSOV01000102.1"/>
</dbReference>
<dbReference type="AlphaFoldDB" id="A0A6N1ALG2"/>
<dbReference type="InterPro" id="IPR002636">
    <property type="entry name" value="DUF29"/>
</dbReference>
<dbReference type="EMBL" id="CP054619">
    <property type="protein sequence ID" value="QKS52526.1"/>
    <property type="molecule type" value="Genomic_DNA"/>
</dbReference>
<name>A0A6N1ALG2_9PROT</name>
<dbReference type="PANTHER" id="PTHR34235">
    <property type="entry name" value="SLR1203 PROTEIN-RELATED"/>
    <property type="match status" value="1"/>
</dbReference>
<gene>
    <name evidence="1" type="ORF">HUE56_19340</name>
</gene>
<dbReference type="Proteomes" id="UP000509702">
    <property type="component" value="Chromosome"/>
</dbReference>
<protein>
    <submittedName>
        <fullName evidence="1">DUF29 domain-containing protein</fullName>
    </submittedName>
</protein>
<dbReference type="KEGG" id="aoz:HUE56_19340"/>
<dbReference type="OrthoDB" id="425753at2"/>
<organism evidence="1 2">
    <name type="scientific">Azospirillum oryzae</name>
    <dbReference type="NCBI Taxonomy" id="286727"/>
    <lineage>
        <taxon>Bacteria</taxon>
        <taxon>Pseudomonadati</taxon>
        <taxon>Pseudomonadota</taxon>
        <taxon>Alphaproteobacteria</taxon>
        <taxon>Rhodospirillales</taxon>
        <taxon>Azospirillaceae</taxon>
        <taxon>Azospirillum</taxon>
    </lineage>
</organism>
<reference evidence="1 2" key="1">
    <citation type="submission" date="2020-06" db="EMBL/GenBank/DDBJ databases">
        <title>Complete genome of Azosprillum oryzae KACC14407.</title>
        <authorList>
            <person name="Kim M."/>
            <person name="Park Y.-J."/>
            <person name="Shin J.-H."/>
        </authorList>
    </citation>
    <scope>NUCLEOTIDE SEQUENCE [LARGE SCALE GENOMIC DNA]</scope>
    <source>
        <strain evidence="1 2">KACC 14407</strain>
    </source>
</reference>
<dbReference type="Pfam" id="PF01724">
    <property type="entry name" value="DUF29"/>
    <property type="match status" value="1"/>
</dbReference>
<proteinExistence type="predicted"/>
<evidence type="ECO:0000313" key="1">
    <source>
        <dbReference type="EMBL" id="QKS52526.1"/>
    </source>
</evidence>
<sequence>MGFHAKHDEDFYAWAIEQAARLREAAASGTNLPLDWENLAEEIESMGGRDRRELLSRLIRVIEHLLKLELSPAEGPREGWKRSVRQQRLSLARLLKDSPSLKARVDEVLPDAWSGGREEALMGLECDGLYDQDLPRDCPYGVGELLDPAFWPANGHGLR</sequence>
<accession>A0A6N1ALG2</accession>